<dbReference type="InterPro" id="IPR045214">
    <property type="entry name" value="Surf1/Surf4"/>
</dbReference>
<gene>
    <name evidence="7" type="ORF">JCR33_17670</name>
</gene>
<dbReference type="PANTHER" id="PTHR23427">
    <property type="entry name" value="SURFEIT LOCUS PROTEIN"/>
    <property type="match status" value="1"/>
</dbReference>
<evidence type="ECO:0000256" key="4">
    <source>
        <dbReference type="ARBA" id="ARBA00022989"/>
    </source>
</evidence>
<organism evidence="7 8">
    <name type="scientific">Acuticoccus mangrovi</name>
    <dbReference type="NCBI Taxonomy" id="2796142"/>
    <lineage>
        <taxon>Bacteria</taxon>
        <taxon>Pseudomonadati</taxon>
        <taxon>Pseudomonadota</taxon>
        <taxon>Alphaproteobacteria</taxon>
        <taxon>Hyphomicrobiales</taxon>
        <taxon>Amorphaceae</taxon>
        <taxon>Acuticoccus</taxon>
    </lineage>
</organism>
<dbReference type="AlphaFoldDB" id="A0A934IMA7"/>
<sequence>MGARLSALACALVLCAVLVSLGVWQLERREWKRDLIARVDARIAAAPAAPPGPAEWPTLSDSEIEYKHVIMTGHFSDGDALVQAVTARGGGFWVVAPFVTDAGFTVLVNRGFVPADRRADPRPADETVVTGLVRISELGGGFLRSNRPEAGRWYSRDVPAIAETLGATDVAPSYFVDADARPGAPGALPIGGLTVVSFPNSHLVYALTWFALAAMALFAGGLVFVKGRAAEPDDPARRGRATPA</sequence>
<evidence type="ECO:0000256" key="2">
    <source>
        <dbReference type="ARBA" id="ARBA00007165"/>
    </source>
</evidence>
<dbReference type="PANTHER" id="PTHR23427:SF2">
    <property type="entry name" value="SURFEIT LOCUS PROTEIN 1"/>
    <property type="match status" value="1"/>
</dbReference>
<dbReference type="Pfam" id="PF02104">
    <property type="entry name" value="SURF1"/>
    <property type="match status" value="1"/>
</dbReference>
<dbReference type="Proteomes" id="UP000609531">
    <property type="component" value="Unassembled WGS sequence"/>
</dbReference>
<keyword evidence="5 6" id="KW-0472">Membrane</keyword>
<evidence type="ECO:0000256" key="3">
    <source>
        <dbReference type="ARBA" id="ARBA00022692"/>
    </source>
</evidence>
<proteinExistence type="inferred from homology"/>
<keyword evidence="4 6" id="KW-1133">Transmembrane helix</keyword>
<dbReference type="InterPro" id="IPR002994">
    <property type="entry name" value="Surf1/Shy1"/>
</dbReference>
<comment type="caution">
    <text evidence="7">The sequence shown here is derived from an EMBL/GenBank/DDBJ whole genome shotgun (WGS) entry which is preliminary data.</text>
</comment>
<evidence type="ECO:0000313" key="8">
    <source>
        <dbReference type="Proteomes" id="UP000609531"/>
    </source>
</evidence>
<dbReference type="EMBL" id="JAEKJA010000017">
    <property type="protein sequence ID" value="MBJ3777541.1"/>
    <property type="molecule type" value="Genomic_DNA"/>
</dbReference>
<feature type="transmembrane region" description="Helical" evidence="6">
    <location>
        <begin position="203"/>
        <end position="225"/>
    </location>
</feature>
<dbReference type="CDD" id="cd06662">
    <property type="entry name" value="SURF1"/>
    <property type="match status" value="1"/>
</dbReference>
<accession>A0A934IMA7</accession>
<comment type="subcellular location">
    <subcellularLocation>
        <location evidence="6">Cell membrane</location>
        <topology evidence="6">Multi-pass membrane protein</topology>
    </subcellularLocation>
    <subcellularLocation>
        <location evidence="1">Membrane</location>
    </subcellularLocation>
</comment>
<keyword evidence="8" id="KW-1185">Reference proteome</keyword>
<comment type="caution">
    <text evidence="6">Lacks conserved residue(s) required for the propagation of feature annotation.</text>
</comment>
<name>A0A934IMA7_9HYPH</name>
<evidence type="ECO:0000313" key="7">
    <source>
        <dbReference type="EMBL" id="MBJ3777541.1"/>
    </source>
</evidence>
<dbReference type="GO" id="GO:0005886">
    <property type="term" value="C:plasma membrane"/>
    <property type="evidence" value="ECO:0007669"/>
    <property type="project" value="UniProtKB-SubCell"/>
</dbReference>
<evidence type="ECO:0000256" key="6">
    <source>
        <dbReference type="RuleBase" id="RU363076"/>
    </source>
</evidence>
<evidence type="ECO:0000256" key="1">
    <source>
        <dbReference type="ARBA" id="ARBA00004370"/>
    </source>
</evidence>
<protein>
    <recommendedName>
        <fullName evidence="6">SURF1-like protein</fullName>
    </recommendedName>
</protein>
<keyword evidence="6" id="KW-1003">Cell membrane</keyword>
<comment type="similarity">
    <text evidence="2 6">Belongs to the SURF1 family.</text>
</comment>
<keyword evidence="3 6" id="KW-0812">Transmembrane</keyword>
<evidence type="ECO:0000256" key="5">
    <source>
        <dbReference type="ARBA" id="ARBA00023136"/>
    </source>
</evidence>
<reference evidence="7" key="1">
    <citation type="submission" date="2020-12" db="EMBL/GenBank/DDBJ databases">
        <title>Bacterial taxonomy.</title>
        <authorList>
            <person name="Pan X."/>
        </authorList>
    </citation>
    <scope>NUCLEOTIDE SEQUENCE</scope>
    <source>
        <strain evidence="7">B2012</strain>
    </source>
</reference>
<dbReference type="PROSITE" id="PS50895">
    <property type="entry name" value="SURF1"/>
    <property type="match status" value="1"/>
</dbReference>